<reference evidence="4 5" key="1">
    <citation type="submission" date="2020-07" db="EMBL/GenBank/DDBJ databases">
        <title>Sequencing the genomes of 1000 actinobacteria strains.</title>
        <authorList>
            <person name="Klenk H.-P."/>
        </authorList>
    </citation>
    <scope>NUCLEOTIDE SEQUENCE [LARGE SCALE GENOMIC DNA]</scope>
    <source>
        <strain evidence="4 5">DSM 104006</strain>
    </source>
</reference>
<dbReference type="Pfam" id="PF13424">
    <property type="entry name" value="TPR_12"/>
    <property type="match status" value="1"/>
</dbReference>
<protein>
    <submittedName>
        <fullName evidence="4">DNA-binding SARP family transcriptional activator/tetratricopeptide (TPR) repeat protein</fullName>
    </submittedName>
</protein>
<dbReference type="Gene3D" id="1.10.10.10">
    <property type="entry name" value="Winged helix-like DNA-binding domain superfamily/Winged helix DNA-binding domain"/>
    <property type="match status" value="1"/>
</dbReference>
<proteinExistence type="predicted"/>
<dbReference type="PROSITE" id="PS50005">
    <property type="entry name" value="TPR"/>
    <property type="match status" value="1"/>
</dbReference>
<feature type="domain" description="Bacterial transcriptional activator" evidence="3">
    <location>
        <begin position="99"/>
        <end position="245"/>
    </location>
</feature>
<dbReference type="SMART" id="SM00028">
    <property type="entry name" value="TPR"/>
    <property type="match status" value="5"/>
</dbReference>
<comment type="caution">
    <text evidence="4">The sequence shown here is derived from an EMBL/GenBank/DDBJ whole genome shotgun (WGS) entry which is preliminary data.</text>
</comment>
<organism evidence="4 5">
    <name type="scientific">Amycolatopsis endophytica</name>
    <dbReference type="NCBI Taxonomy" id="860233"/>
    <lineage>
        <taxon>Bacteria</taxon>
        <taxon>Bacillati</taxon>
        <taxon>Actinomycetota</taxon>
        <taxon>Actinomycetes</taxon>
        <taxon>Pseudonocardiales</taxon>
        <taxon>Pseudonocardiaceae</taxon>
        <taxon>Amycolatopsis</taxon>
    </lineage>
</organism>
<feature type="region of interest" description="Disordered" evidence="2">
    <location>
        <begin position="956"/>
        <end position="1012"/>
    </location>
</feature>
<feature type="repeat" description="TPR" evidence="1">
    <location>
        <begin position="710"/>
        <end position="743"/>
    </location>
</feature>
<dbReference type="Pfam" id="PF03704">
    <property type="entry name" value="BTAD"/>
    <property type="match status" value="1"/>
</dbReference>
<dbReference type="Pfam" id="PF13181">
    <property type="entry name" value="TPR_8"/>
    <property type="match status" value="1"/>
</dbReference>
<dbReference type="SUPFAM" id="SSF48452">
    <property type="entry name" value="TPR-like"/>
    <property type="match status" value="3"/>
</dbReference>
<dbReference type="InterPro" id="IPR005158">
    <property type="entry name" value="BTAD"/>
</dbReference>
<dbReference type="GO" id="GO:0006355">
    <property type="term" value="P:regulation of DNA-templated transcription"/>
    <property type="evidence" value="ECO:0007669"/>
    <property type="project" value="InterPro"/>
</dbReference>
<dbReference type="GO" id="GO:0043531">
    <property type="term" value="F:ADP binding"/>
    <property type="evidence" value="ECO:0007669"/>
    <property type="project" value="InterPro"/>
</dbReference>
<evidence type="ECO:0000256" key="1">
    <source>
        <dbReference type="PROSITE-ProRule" id="PRU00339"/>
    </source>
</evidence>
<dbReference type="AlphaFoldDB" id="A0A853AXI5"/>
<dbReference type="RefSeq" id="WP_179771788.1">
    <property type="nucleotide sequence ID" value="NZ_JACCFK010000001.1"/>
</dbReference>
<dbReference type="PRINTS" id="PR00364">
    <property type="entry name" value="DISEASERSIST"/>
</dbReference>
<dbReference type="PANTHER" id="PTHR47691">
    <property type="entry name" value="REGULATOR-RELATED"/>
    <property type="match status" value="1"/>
</dbReference>
<dbReference type="Gene3D" id="3.40.50.300">
    <property type="entry name" value="P-loop containing nucleotide triphosphate hydrolases"/>
    <property type="match status" value="1"/>
</dbReference>
<name>A0A853AXI5_9PSEU</name>
<evidence type="ECO:0000256" key="2">
    <source>
        <dbReference type="SAM" id="MobiDB-lite"/>
    </source>
</evidence>
<evidence type="ECO:0000313" key="4">
    <source>
        <dbReference type="EMBL" id="NYI87382.1"/>
    </source>
</evidence>
<dbReference type="Gene3D" id="1.25.40.10">
    <property type="entry name" value="Tetratricopeptide repeat domain"/>
    <property type="match status" value="2"/>
</dbReference>
<gene>
    <name evidence="4" type="ORF">HNR02_000705</name>
</gene>
<dbReference type="SMART" id="SM01043">
    <property type="entry name" value="BTAD"/>
    <property type="match status" value="1"/>
</dbReference>
<dbReference type="InterPro" id="IPR036388">
    <property type="entry name" value="WH-like_DNA-bd_sf"/>
</dbReference>
<dbReference type="Proteomes" id="UP000549616">
    <property type="component" value="Unassembled WGS sequence"/>
</dbReference>
<dbReference type="SUPFAM" id="SSF52540">
    <property type="entry name" value="P-loop containing nucleoside triphosphate hydrolases"/>
    <property type="match status" value="1"/>
</dbReference>
<evidence type="ECO:0000259" key="3">
    <source>
        <dbReference type="SMART" id="SM01043"/>
    </source>
</evidence>
<dbReference type="SUPFAM" id="SSF46894">
    <property type="entry name" value="C-terminal effector domain of the bipartite response regulators"/>
    <property type="match status" value="1"/>
</dbReference>
<dbReference type="GO" id="GO:0003677">
    <property type="term" value="F:DNA binding"/>
    <property type="evidence" value="ECO:0007669"/>
    <property type="project" value="UniProtKB-KW"/>
</dbReference>
<dbReference type="PANTHER" id="PTHR47691:SF3">
    <property type="entry name" value="HTH-TYPE TRANSCRIPTIONAL REGULATOR RV0890C-RELATED"/>
    <property type="match status" value="1"/>
</dbReference>
<evidence type="ECO:0000313" key="5">
    <source>
        <dbReference type="Proteomes" id="UP000549616"/>
    </source>
</evidence>
<dbReference type="InterPro" id="IPR016032">
    <property type="entry name" value="Sig_transdc_resp-reg_C-effctor"/>
</dbReference>
<dbReference type="InterPro" id="IPR027417">
    <property type="entry name" value="P-loop_NTPase"/>
</dbReference>
<accession>A0A853AXI5</accession>
<dbReference type="InterPro" id="IPR019734">
    <property type="entry name" value="TPR_rpt"/>
</dbReference>
<sequence length="1012" mass="111006">MEFRILGPVRVSAPPEALGELRSVKRRGLLAIMLLHANQRMHEEKLLNWLWRDEDGSENLAELRRTVTKVRGVLKHTPSHPELPREGDHFRLRVDPALVDFHVFRDLSRQGSEALEKRDRHAALSLLRKALELWPEPVAFENVPLSWARRTSDRLVERELVPVCRAYYETHLALEHHDLVVSELRRSADLLERSESLAAVYLRALAVVEDAGAVADFRDRFVGDFRQHFGADPSDGFLALARRLVEEQPPAAAYGLPEPPCMLPRDVPDFVGRTGVLTTLDGWLVDDDVPGVAALDGLPGAGKTAIARHWARTRSEHFVHGQLYADLEGFGPGRPVAPSVVLARFLTVLGVPPDGLPPDADDRVALLRHKLRGRRVLVVLDNVRDAAHARPLLDATAPCSVLVTSRNRLGLTDCRHLTVPSMSAEEAVNMLHRRIHDGRARREAGALRELGRLCGGLPLGLRIAAEYVAARSDVPIADLVGQLSSRQRLLDLSSPGDSEYRTLRAVFTSSFAVLRPEAQRLLRRLGLHPSASVTSPVAAAMTGLPLPDVEDAFAVLLGARLVDQKTVDGYRLHDLVHAYAADSARRYLGAEERRDAVLRMVEFYRGTVDNAVRAIAPSLTEVPALAIAAQVEPLELADREHAMAWCAEQRSQVLAVSRAAAEAGLHEQVWRIVGRFGEILKRNGDPREVVEIHEVAVRSAQVSASRLGEAMLTNNLGSALLGVDDFEQAEIAFKRALRLSRELGNELGEATSLHNCGTAAFARGDFARAGRLFTEGLALFTGLDHPAGQWRAYLHLGDVEWKRGQTAAASLCYRHALAIERNADVLVKLAQFHQGNGEPGVAVEYGREALRLHREARHERAVCGDLLVLAQGLHGLAEHEESMSCAKEAAGLAESCGDLRARASAFEWMGVCAEALDDRGQAVGHWRIAAGLFEELTDSRVARVRARIVETGAVRTVPGQRHAGNGSGEDLRDLPAGRDREGRHREALRPAEPGQAAADGRGSCDQHRHGAQ</sequence>
<keyword evidence="1" id="KW-0802">TPR repeat</keyword>
<keyword evidence="5" id="KW-1185">Reference proteome</keyword>
<feature type="compositionally biased region" description="Basic and acidic residues" evidence="2">
    <location>
        <begin position="1002"/>
        <end position="1012"/>
    </location>
</feature>
<feature type="compositionally biased region" description="Basic and acidic residues" evidence="2">
    <location>
        <begin position="969"/>
        <end position="989"/>
    </location>
</feature>
<dbReference type="EMBL" id="JACCFK010000001">
    <property type="protein sequence ID" value="NYI87382.1"/>
    <property type="molecule type" value="Genomic_DNA"/>
</dbReference>
<keyword evidence="4" id="KW-0238">DNA-binding</keyword>
<dbReference type="InterPro" id="IPR011990">
    <property type="entry name" value="TPR-like_helical_dom_sf"/>
</dbReference>